<sequence>MTLHGRLTLFTAAAVSLAVRVVIPVLDKTPPTVAARLDATFRTLGGVPTNCLTDNEKTVTVEHVARIAVRNPELVPIARYYGTVVRSCMPADPASKGGTEATVRIAKRDLVPTAVNLRPEYAGFAELQEACECSPLRSVILLCQRLLPNAVRWRSDARPPAAVP</sequence>
<protein>
    <recommendedName>
        <fullName evidence="1">Integrase catalytic domain-containing protein</fullName>
    </recommendedName>
</protein>
<dbReference type="PANTHER" id="PTHR35004">
    <property type="entry name" value="TRANSPOSASE RV3428C-RELATED"/>
    <property type="match status" value="1"/>
</dbReference>
<dbReference type="PANTHER" id="PTHR35004:SF6">
    <property type="entry name" value="TRANSPOSASE"/>
    <property type="match status" value="1"/>
</dbReference>
<accession>A0ABN3EZZ1</accession>
<comment type="caution">
    <text evidence="2">The sequence shown here is derived from an EMBL/GenBank/DDBJ whole genome shotgun (WGS) entry which is preliminary data.</text>
</comment>
<dbReference type="EMBL" id="BAAATR010000066">
    <property type="protein sequence ID" value="GAA2279202.1"/>
    <property type="molecule type" value="Genomic_DNA"/>
</dbReference>
<dbReference type="Proteomes" id="UP001500305">
    <property type="component" value="Unassembled WGS sequence"/>
</dbReference>
<evidence type="ECO:0000313" key="2">
    <source>
        <dbReference type="EMBL" id="GAA2279202.1"/>
    </source>
</evidence>
<evidence type="ECO:0000259" key="1">
    <source>
        <dbReference type="PROSITE" id="PS50994"/>
    </source>
</evidence>
<evidence type="ECO:0000313" key="3">
    <source>
        <dbReference type="Proteomes" id="UP001500305"/>
    </source>
</evidence>
<dbReference type="PROSITE" id="PS50994">
    <property type="entry name" value="INTEGRASE"/>
    <property type="match status" value="1"/>
</dbReference>
<reference evidence="2 3" key="1">
    <citation type="journal article" date="2019" name="Int. J. Syst. Evol. Microbiol.">
        <title>The Global Catalogue of Microorganisms (GCM) 10K type strain sequencing project: providing services to taxonomists for standard genome sequencing and annotation.</title>
        <authorList>
            <consortium name="The Broad Institute Genomics Platform"/>
            <consortium name="The Broad Institute Genome Sequencing Center for Infectious Disease"/>
            <person name="Wu L."/>
            <person name="Ma J."/>
        </authorList>
    </citation>
    <scope>NUCLEOTIDE SEQUENCE [LARGE SCALE GENOMIC DNA]</scope>
    <source>
        <strain evidence="2 3">JCM 7356</strain>
    </source>
</reference>
<name>A0ABN3EZZ1_9ACTN</name>
<proteinExistence type="predicted"/>
<dbReference type="InterPro" id="IPR001584">
    <property type="entry name" value="Integrase_cat-core"/>
</dbReference>
<organism evidence="2 3">
    <name type="scientific">Kitasatospora cystarginea</name>
    <dbReference type="NCBI Taxonomy" id="58350"/>
    <lineage>
        <taxon>Bacteria</taxon>
        <taxon>Bacillati</taxon>
        <taxon>Actinomycetota</taxon>
        <taxon>Actinomycetes</taxon>
        <taxon>Kitasatosporales</taxon>
        <taxon>Streptomycetaceae</taxon>
        <taxon>Kitasatospora</taxon>
    </lineage>
</organism>
<gene>
    <name evidence="2" type="ORF">GCM10010430_76480</name>
</gene>
<keyword evidence="3" id="KW-1185">Reference proteome</keyword>
<feature type="domain" description="Integrase catalytic" evidence="1">
    <location>
        <begin position="1"/>
        <end position="164"/>
    </location>
</feature>